<keyword evidence="7" id="KW-1015">Disulfide bond</keyword>
<keyword evidence="2" id="KW-1003">Cell membrane</keyword>
<evidence type="ECO:0000256" key="2">
    <source>
        <dbReference type="ARBA" id="ARBA00022475"/>
    </source>
</evidence>
<evidence type="ECO:0000256" key="6">
    <source>
        <dbReference type="ARBA" id="ARBA00023136"/>
    </source>
</evidence>
<dbReference type="PANTHER" id="PTHR25466:SF14">
    <property type="entry name" value="BUTYROPHILIN SUBFAMILY 2 MEMBER A2-LIKE-RELATED"/>
    <property type="match status" value="1"/>
</dbReference>
<dbReference type="InterPro" id="IPR036179">
    <property type="entry name" value="Ig-like_dom_sf"/>
</dbReference>
<reference evidence="12" key="3">
    <citation type="submission" date="2025-09" db="UniProtKB">
        <authorList>
            <consortium name="Ensembl"/>
        </authorList>
    </citation>
    <scope>IDENTIFICATION</scope>
</reference>
<feature type="domain" description="Ig-like" evidence="11">
    <location>
        <begin position="27"/>
        <end position="115"/>
    </location>
</feature>
<dbReference type="GO" id="GO:0042130">
    <property type="term" value="P:negative regulation of T cell proliferation"/>
    <property type="evidence" value="ECO:0007669"/>
    <property type="project" value="TreeGrafter"/>
</dbReference>
<keyword evidence="4" id="KW-0732">Signal</keyword>
<evidence type="ECO:0000256" key="5">
    <source>
        <dbReference type="ARBA" id="ARBA00022989"/>
    </source>
</evidence>
<dbReference type="PROSITE" id="PS50835">
    <property type="entry name" value="IG_LIKE"/>
    <property type="match status" value="1"/>
</dbReference>
<keyword evidence="9" id="KW-0325">Glycoprotein</keyword>
<dbReference type="AlphaFoldDB" id="A0A8C4SN39"/>
<dbReference type="InterPro" id="IPR013783">
    <property type="entry name" value="Ig-like_fold"/>
</dbReference>
<organism evidence="12 13">
    <name type="scientific">Erpetoichthys calabaricus</name>
    <name type="common">Rope fish</name>
    <name type="synonym">Calamoichthys calabaricus</name>
    <dbReference type="NCBI Taxonomy" id="27687"/>
    <lineage>
        <taxon>Eukaryota</taxon>
        <taxon>Metazoa</taxon>
        <taxon>Chordata</taxon>
        <taxon>Craniata</taxon>
        <taxon>Vertebrata</taxon>
        <taxon>Euteleostomi</taxon>
        <taxon>Actinopterygii</taxon>
        <taxon>Polypteriformes</taxon>
        <taxon>Polypteridae</taxon>
        <taxon>Erpetoichthys</taxon>
    </lineage>
</organism>
<accession>A0A8C4SN39</accession>
<dbReference type="Ensembl" id="ENSECRT00000019034.1">
    <property type="protein sequence ID" value="ENSECRP00000018658.1"/>
    <property type="gene ID" value="ENSECRG00000012471.1"/>
</dbReference>
<evidence type="ECO:0000256" key="1">
    <source>
        <dbReference type="ARBA" id="ARBA00004251"/>
    </source>
</evidence>
<evidence type="ECO:0000256" key="3">
    <source>
        <dbReference type="ARBA" id="ARBA00022692"/>
    </source>
</evidence>
<protein>
    <recommendedName>
        <fullName evidence="11">Ig-like domain-containing protein</fullName>
    </recommendedName>
</protein>
<evidence type="ECO:0000256" key="8">
    <source>
        <dbReference type="ARBA" id="ARBA00023170"/>
    </source>
</evidence>
<dbReference type="Pfam" id="PF07686">
    <property type="entry name" value="V-set"/>
    <property type="match status" value="1"/>
</dbReference>
<reference evidence="12" key="2">
    <citation type="submission" date="2025-08" db="UniProtKB">
        <authorList>
            <consortium name="Ensembl"/>
        </authorList>
    </citation>
    <scope>IDENTIFICATION</scope>
</reference>
<evidence type="ECO:0000313" key="13">
    <source>
        <dbReference type="Proteomes" id="UP000694620"/>
    </source>
</evidence>
<dbReference type="InterPro" id="IPR013106">
    <property type="entry name" value="Ig_V-set"/>
</dbReference>
<dbReference type="GO" id="GO:0007166">
    <property type="term" value="P:cell surface receptor signaling pathway"/>
    <property type="evidence" value="ECO:0007669"/>
    <property type="project" value="TreeGrafter"/>
</dbReference>
<dbReference type="InterPro" id="IPR007110">
    <property type="entry name" value="Ig-like_dom"/>
</dbReference>
<dbReference type="GO" id="GO:0006955">
    <property type="term" value="P:immune response"/>
    <property type="evidence" value="ECO:0007669"/>
    <property type="project" value="TreeGrafter"/>
</dbReference>
<evidence type="ECO:0000256" key="7">
    <source>
        <dbReference type="ARBA" id="ARBA00023157"/>
    </source>
</evidence>
<dbReference type="GO" id="GO:0042102">
    <property type="term" value="P:positive regulation of T cell proliferation"/>
    <property type="evidence" value="ECO:0007669"/>
    <property type="project" value="TreeGrafter"/>
</dbReference>
<keyword evidence="8" id="KW-0675">Receptor</keyword>
<keyword evidence="3" id="KW-0812">Transmembrane</keyword>
<dbReference type="PANTHER" id="PTHR25466">
    <property type="entry name" value="T-LYMPHOCYTE ACTIVATION ANTIGEN"/>
    <property type="match status" value="1"/>
</dbReference>
<keyword evidence="5" id="KW-1133">Transmembrane helix</keyword>
<evidence type="ECO:0000256" key="4">
    <source>
        <dbReference type="ARBA" id="ARBA00022729"/>
    </source>
</evidence>
<name>A0A8C4SN39_ERPCA</name>
<dbReference type="Gene3D" id="2.60.40.10">
    <property type="entry name" value="Immunoglobulins"/>
    <property type="match status" value="1"/>
</dbReference>
<keyword evidence="10" id="KW-0393">Immunoglobulin domain</keyword>
<dbReference type="Proteomes" id="UP000694620">
    <property type="component" value="Chromosome 12"/>
</dbReference>
<evidence type="ECO:0000256" key="9">
    <source>
        <dbReference type="ARBA" id="ARBA00023180"/>
    </source>
</evidence>
<comment type="subcellular location">
    <subcellularLocation>
        <location evidence="1">Cell membrane</location>
        <topology evidence="1">Single-pass type I membrane protein</topology>
    </subcellularLocation>
</comment>
<dbReference type="GeneTree" id="ENSGT00980000202077"/>
<reference evidence="12" key="1">
    <citation type="submission" date="2021-06" db="EMBL/GenBank/DDBJ databases">
        <authorList>
            <consortium name="Wellcome Sanger Institute Data Sharing"/>
        </authorList>
    </citation>
    <scope>NUCLEOTIDE SEQUENCE [LARGE SCALE GENOMIC DNA]</scope>
</reference>
<dbReference type="InterPro" id="IPR051713">
    <property type="entry name" value="T-cell_Activation_Regulation"/>
</dbReference>
<dbReference type="SUPFAM" id="SSF48726">
    <property type="entry name" value="Immunoglobulin"/>
    <property type="match status" value="1"/>
</dbReference>
<evidence type="ECO:0000313" key="12">
    <source>
        <dbReference type="Ensembl" id="ENSECRP00000018658.1"/>
    </source>
</evidence>
<keyword evidence="6" id="KW-0472">Membrane</keyword>
<dbReference type="GO" id="GO:0031295">
    <property type="term" value="P:T cell costimulation"/>
    <property type="evidence" value="ECO:0007669"/>
    <property type="project" value="TreeGrafter"/>
</dbReference>
<proteinExistence type="predicted"/>
<sequence>MKFMVIGKKHSATGLGARQEPILYVLLPCTFSVKNSNNGLKFVIITWKRNGIQLAQYQAETMKDTSRAALLINELPKGDASLLLRNVTISDEGDYECEVHEAPNTRSGNVSLKITERYYIIHFYQHAHVLVPSGKLIILSIFFFSSYS</sequence>
<keyword evidence="13" id="KW-1185">Reference proteome</keyword>
<dbReference type="GO" id="GO:0009897">
    <property type="term" value="C:external side of plasma membrane"/>
    <property type="evidence" value="ECO:0007669"/>
    <property type="project" value="TreeGrafter"/>
</dbReference>
<dbReference type="GO" id="GO:0071222">
    <property type="term" value="P:cellular response to lipopolysaccharide"/>
    <property type="evidence" value="ECO:0007669"/>
    <property type="project" value="TreeGrafter"/>
</dbReference>
<evidence type="ECO:0000259" key="11">
    <source>
        <dbReference type="PROSITE" id="PS50835"/>
    </source>
</evidence>
<evidence type="ECO:0000256" key="10">
    <source>
        <dbReference type="ARBA" id="ARBA00023319"/>
    </source>
</evidence>